<dbReference type="GO" id="GO:0005524">
    <property type="term" value="F:ATP binding"/>
    <property type="evidence" value="ECO:0007669"/>
    <property type="project" value="UniProtKB-KW"/>
</dbReference>
<keyword evidence="1" id="KW-0067">ATP-binding</keyword>
<dbReference type="Proteomes" id="UP001202943">
    <property type="component" value="Unassembled WGS sequence"/>
</dbReference>
<name>A0A7W2QLH6_PSEPU</name>
<comment type="caution">
    <text evidence="1">The sequence shown here is derived from an EMBL/GenBank/DDBJ whole genome shotgun (WGS) entry which is preliminary data.</text>
</comment>
<dbReference type="SUPFAM" id="SSF55874">
    <property type="entry name" value="ATPase domain of HSP90 chaperone/DNA topoisomerase II/histidine kinase"/>
    <property type="match status" value="1"/>
</dbReference>
<dbReference type="AlphaFoldDB" id="A0A7W2QLH6"/>
<reference evidence="2" key="2">
    <citation type="submission" date="2022-05" db="EMBL/GenBank/DDBJ databases">
        <authorList>
            <person name="Yi M."/>
        </authorList>
    </citation>
    <scope>NUCLEOTIDE SEQUENCE</scope>
    <source>
        <strain evidence="2">DS2</strain>
    </source>
</reference>
<reference evidence="1 3" key="1">
    <citation type="submission" date="2020-07" db="EMBL/GenBank/DDBJ databases">
        <title>Diversity of carbapenemase encoding genes among Pseudomonas putida group clinical isolates in a tertiary Brazilian hospital.</title>
        <authorList>
            <person name="Alberto-Lei F."/>
            <person name="Nodari C.S."/>
            <person name="Streling A.P."/>
            <person name="Paulino J.T."/>
            <person name="Bessa-Neto F.O."/>
            <person name="Cayo R."/>
            <person name="Gales A.C."/>
        </authorList>
    </citation>
    <scope>NUCLEOTIDE SEQUENCE [LARGE SCALE GENOMIC DNA]</scope>
    <source>
        <strain evidence="1 3">12464</strain>
    </source>
</reference>
<dbReference type="EMBL" id="JACGDG010000028">
    <property type="protein sequence ID" value="MBA6118886.1"/>
    <property type="molecule type" value="Genomic_DNA"/>
</dbReference>
<gene>
    <name evidence="1" type="ORF">H4C47_24540</name>
    <name evidence="2" type="ORF">M8C81_13610</name>
</gene>
<dbReference type="EMBL" id="JAMHFX010000171">
    <property type="protein sequence ID" value="MCO1621635.1"/>
    <property type="molecule type" value="Genomic_DNA"/>
</dbReference>
<reference evidence="2" key="3">
    <citation type="submission" date="2023-08" db="EMBL/GenBank/DDBJ databases">
        <title>Isolation, Identification, Denitrification Characteristics of A Highly Efficient Aerobic Denitrifying Bacterial Strain DS2.</title>
        <authorList>
            <person name="Wang H."/>
        </authorList>
    </citation>
    <scope>NUCLEOTIDE SEQUENCE</scope>
    <source>
        <strain evidence="2">DS2</strain>
    </source>
</reference>
<keyword evidence="1" id="KW-0547">Nucleotide-binding</keyword>
<evidence type="ECO:0000313" key="2">
    <source>
        <dbReference type="EMBL" id="MCO1621635.1"/>
    </source>
</evidence>
<accession>A0A7W2QLH6</accession>
<dbReference type="RefSeq" id="WP_028697351.1">
    <property type="nucleotide sequence ID" value="NZ_CP060529.1"/>
</dbReference>
<sequence>MKIDFPKQLDKDCLGDFFAQLADAKDHPERVTINFSSLEFSTPTSMLVVGVVLRNWVDYRKSLGLEVWRSELTDANVAQTYLMHLGFFDFIGVQQGKKVGEAKGSQTYLPIIAIEKPADAAEAGELEVWYDSIQTVSRKLAGVLAGSHDESNELRLYTYAIREIIRNVFEHSGASECFVCGQRWSNGAAELVVVDEGMGISRSLRAAYEIGDDQEALKQAIRPGVSRTANLSQEENIYDNSGFGLFVLSEIGSNFGWFLLGSGQSKLLGEKKACSVSVSSFDGTYVGLRLNKTPSDMIGLLKDIISAGEEEAGLNGIAKKASAMSKLG</sequence>
<organism evidence="1 3">
    <name type="scientific">Pseudomonas putida</name>
    <name type="common">Arthrobacter siderocapsulatus</name>
    <dbReference type="NCBI Taxonomy" id="303"/>
    <lineage>
        <taxon>Bacteria</taxon>
        <taxon>Pseudomonadati</taxon>
        <taxon>Pseudomonadota</taxon>
        <taxon>Gammaproteobacteria</taxon>
        <taxon>Pseudomonadales</taxon>
        <taxon>Pseudomonadaceae</taxon>
        <taxon>Pseudomonas</taxon>
    </lineage>
</organism>
<evidence type="ECO:0000313" key="3">
    <source>
        <dbReference type="Proteomes" id="UP000553948"/>
    </source>
</evidence>
<evidence type="ECO:0000313" key="1">
    <source>
        <dbReference type="EMBL" id="MBA6118886.1"/>
    </source>
</evidence>
<proteinExistence type="predicted"/>
<protein>
    <submittedName>
        <fullName evidence="1">ATP-binding protein</fullName>
    </submittedName>
</protein>
<dbReference type="InterPro" id="IPR036890">
    <property type="entry name" value="HATPase_C_sf"/>
</dbReference>
<dbReference type="Proteomes" id="UP000553948">
    <property type="component" value="Unassembled WGS sequence"/>
</dbReference>